<keyword evidence="4" id="KW-0472">Membrane</keyword>
<dbReference type="InterPro" id="IPR035979">
    <property type="entry name" value="RBD_domain_sf"/>
</dbReference>
<sequence>MDSAVNLSKGYGYVEFKMRADAEKAQIYMDGAQIDGNVVRAKFTLPERKKVSSPPKVVAAASKKDGPKIDAVGADVEKGGPKRPRECMSLLLPLASLNPPCEGDLLLHEEVDLPDEIWTLLLFVVVWTLLFVVVENLLTAEVKHLLGGGLHLQCEVVHLPLHQEGTDHQQGLLLLHYDFSFFCLVVVAIVLINLSNRASPRRIRGSPVRRRSPIPPRRRSRGYLGFYSGDWNFYAGSSPPRRARSPPRRSPINRRRSRSPIRRPVRSGSRSVSPRR</sequence>
<dbReference type="GO" id="GO:0005654">
    <property type="term" value="C:nucleoplasm"/>
    <property type="evidence" value="ECO:0007669"/>
    <property type="project" value="TreeGrafter"/>
</dbReference>
<keyword evidence="4" id="KW-0812">Transmembrane</keyword>
<dbReference type="SUPFAM" id="SSF54928">
    <property type="entry name" value="RNA-binding domain, RBD"/>
    <property type="match status" value="1"/>
</dbReference>
<dbReference type="InterPro" id="IPR012677">
    <property type="entry name" value="Nucleotide-bd_a/b_plait_sf"/>
</dbReference>
<evidence type="ECO:0000256" key="2">
    <source>
        <dbReference type="PROSITE-ProRule" id="PRU00176"/>
    </source>
</evidence>
<dbReference type="PANTHER" id="PTHR15481">
    <property type="entry name" value="RIBONUCLEIC ACID BINDING PROTEIN S1"/>
    <property type="match status" value="1"/>
</dbReference>
<dbReference type="GO" id="GO:0000398">
    <property type="term" value="P:mRNA splicing, via spliceosome"/>
    <property type="evidence" value="ECO:0007669"/>
    <property type="project" value="TreeGrafter"/>
</dbReference>
<dbReference type="EMBL" id="QEFC01001417">
    <property type="protein sequence ID" value="KAE9458422.1"/>
    <property type="molecule type" value="Genomic_DNA"/>
</dbReference>
<feature type="non-terminal residue" evidence="6">
    <location>
        <position position="1"/>
    </location>
</feature>
<dbReference type="AlphaFoldDB" id="A0A6A4LM94"/>
<evidence type="ECO:0000313" key="7">
    <source>
        <dbReference type="Proteomes" id="UP000428333"/>
    </source>
</evidence>
<dbReference type="Gene3D" id="3.30.70.330">
    <property type="match status" value="1"/>
</dbReference>
<evidence type="ECO:0000256" key="1">
    <source>
        <dbReference type="ARBA" id="ARBA00022884"/>
    </source>
</evidence>
<dbReference type="OrthoDB" id="252020at2759"/>
<dbReference type="InterPro" id="IPR000504">
    <property type="entry name" value="RRM_dom"/>
</dbReference>
<dbReference type="GO" id="GO:0005737">
    <property type="term" value="C:cytoplasm"/>
    <property type="evidence" value="ECO:0007669"/>
    <property type="project" value="TreeGrafter"/>
</dbReference>
<reference evidence="6 7" key="1">
    <citation type="journal article" date="2019" name="Genome Biol. Evol.">
        <title>The Rhododendron genome and chromosomal organization provide insight into shared whole-genome duplications across the heath family (Ericaceae).</title>
        <authorList>
            <person name="Soza V.L."/>
            <person name="Lindsley D."/>
            <person name="Waalkes A."/>
            <person name="Ramage E."/>
            <person name="Patwardhan R.P."/>
            <person name="Burton J.N."/>
            <person name="Adey A."/>
            <person name="Kumar A."/>
            <person name="Qiu R."/>
            <person name="Shendure J."/>
            <person name="Hall B."/>
        </authorList>
    </citation>
    <scope>NUCLEOTIDE SEQUENCE [LARGE SCALE GENOMIC DNA]</scope>
    <source>
        <strain evidence="6">RSF 1966-606</strain>
    </source>
</reference>
<dbReference type="Proteomes" id="UP000428333">
    <property type="component" value="Linkage Group LG06"/>
</dbReference>
<feature type="transmembrane region" description="Helical" evidence="4">
    <location>
        <begin position="117"/>
        <end position="138"/>
    </location>
</feature>
<feature type="region of interest" description="Disordered" evidence="3">
    <location>
        <begin position="235"/>
        <end position="276"/>
    </location>
</feature>
<dbReference type="PANTHER" id="PTHR15481:SF0">
    <property type="entry name" value="LD23870P-RELATED"/>
    <property type="match status" value="1"/>
</dbReference>
<keyword evidence="7" id="KW-1185">Reference proteome</keyword>
<gene>
    <name evidence="6" type="ORF">C3L33_09676</name>
</gene>
<evidence type="ECO:0000313" key="6">
    <source>
        <dbReference type="EMBL" id="KAE9458422.1"/>
    </source>
</evidence>
<keyword evidence="1 2" id="KW-0694">RNA-binding</keyword>
<evidence type="ECO:0000256" key="3">
    <source>
        <dbReference type="SAM" id="MobiDB-lite"/>
    </source>
</evidence>
<dbReference type="GO" id="GO:0003723">
    <property type="term" value="F:RNA binding"/>
    <property type="evidence" value="ECO:0007669"/>
    <property type="project" value="UniProtKB-UniRule"/>
</dbReference>
<dbReference type="GO" id="GO:0061574">
    <property type="term" value="C:ASAP complex"/>
    <property type="evidence" value="ECO:0007669"/>
    <property type="project" value="TreeGrafter"/>
</dbReference>
<evidence type="ECO:0000259" key="5">
    <source>
        <dbReference type="PROSITE" id="PS50102"/>
    </source>
</evidence>
<evidence type="ECO:0000256" key="4">
    <source>
        <dbReference type="SAM" id="Phobius"/>
    </source>
</evidence>
<feature type="compositionally biased region" description="Basic residues" evidence="3">
    <location>
        <begin position="241"/>
        <end position="265"/>
    </location>
</feature>
<dbReference type="Pfam" id="PF00076">
    <property type="entry name" value="RRM_1"/>
    <property type="match status" value="1"/>
</dbReference>
<organism evidence="6 7">
    <name type="scientific">Rhododendron williamsianum</name>
    <dbReference type="NCBI Taxonomy" id="262921"/>
    <lineage>
        <taxon>Eukaryota</taxon>
        <taxon>Viridiplantae</taxon>
        <taxon>Streptophyta</taxon>
        <taxon>Embryophyta</taxon>
        <taxon>Tracheophyta</taxon>
        <taxon>Spermatophyta</taxon>
        <taxon>Magnoliopsida</taxon>
        <taxon>eudicotyledons</taxon>
        <taxon>Gunneridae</taxon>
        <taxon>Pentapetalae</taxon>
        <taxon>asterids</taxon>
        <taxon>Ericales</taxon>
        <taxon>Ericaceae</taxon>
        <taxon>Ericoideae</taxon>
        <taxon>Rhodoreae</taxon>
        <taxon>Rhododendron</taxon>
    </lineage>
</organism>
<name>A0A6A4LM94_9ERIC</name>
<comment type="caution">
    <text evidence="6">The sequence shown here is derived from an EMBL/GenBank/DDBJ whole genome shotgun (WGS) entry which is preliminary data.</text>
</comment>
<dbReference type="PROSITE" id="PS50102">
    <property type="entry name" value="RRM"/>
    <property type="match status" value="1"/>
</dbReference>
<proteinExistence type="predicted"/>
<protein>
    <recommendedName>
        <fullName evidence="5">RRM domain-containing protein</fullName>
    </recommendedName>
</protein>
<accession>A0A6A4LM94</accession>
<feature type="domain" description="RRM" evidence="5">
    <location>
        <begin position="1"/>
        <end position="46"/>
    </location>
</feature>
<feature type="transmembrane region" description="Helical" evidence="4">
    <location>
        <begin position="174"/>
        <end position="194"/>
    </location>
</feature>
<feature type="compositionally biased region" description="Low complexity" evidence="3">
    <location>
        <begin position="266"/>
        <end position="276"/>
    </location>
</feature>
<keyword evidence="4" id="KW-1133">Transmembrane helix</keyword>